<dbReference type="InterPro" id="IPR000383">
    <property type="entry name" value="Xaa-Pro-like_dom"/>
</dbReference>
<reference evidence="4" key="1">
    <citation type="submission" date="2023-07" db="EMBL/GenBank/DDBJ databases">
        <title>Chryseobacterium sp. strain PBS4-4 Genome sequencing and assembly.</title>
        <authorList>
            <person name="Jung Y."/>
        </authorList>
    </citation>
    <scope>NUCLEOTIDE SEQUENCE [LARGE SCALE GENOMIC DNA]</scope>
    <source>
        <strain evidence="4">PBS4-4</strain>
    </source>
</reference>
<dbReference type="InterPro" id="IPR008979">
    <property type="entry name" value="Galactose-bd-like_sf"/>
</dbReference>
<evidence type="ECO:0000313" key="3">
    <source>
        <dbReference type="EMBL" id="MCU7617409.1"/>
    </source>
</evidence>
<evidence type="ECO:0000313" key="4">
    <source>
        <dbReference type="Proteomes" id="UP001208649"/>
    </source>
</evidence>
<dbReference type="SUPFAM" id="SSF49785">
    <property type="entry name" value="Galactose-binding domain-like"/>
    <property type="match status" value="1"/>
</dbReference>
<dbReference type="SMART" id="SM00939">
    <property type="entry name" value="PepX_C"/>
    <property type="match status" value="1"/>
</dbReference>
<dbReference type="SUPFAM" id="SSF53474">
    <property type="entry name" value="alpha/beta-Hydrolases"/>
    <property type="match status" value="1"/>
</dbReference>
<dbReference type="InterPro" id="IPR005674">
    <property type="entry name" value="CocE/Ser_esterase"/>
</dbReference>
<dbReference type="Gene3D" id="1.10.3020.10">
    <property type="entry name" value="alpha-amino acid ester hydrolase ( Helical cap domain)"/>
    <property type="match status" value="1"/>
</dbReference>
<sequence length="749" mass="87694">MKKIFFIYFIFFSQFVFCQKISLQEFIKTDSSNFKNIAKYLAKEVEVKYKEKDSAAYYDNLFRINLVNEKYDLALYHLNLVRDIYTKRNPALSKEMGSQFEIYINTIKRLNYNKDFDKIYEEEFRKKYKNLSLKSQITFPQYFIYNKIQTKKDIEEIIIKNIKEGSIEIKDAVQLCRKYNTYNIGGKTFDLGTKLIKKLEKEDFIIYDSIKVITKNNEILTLSIILSNKNKTAQNTILINTIYSDTDNIAEAKQYAINGYAAAIVNTRGKYLSPNAIEPFEHESEDINEVIDWIIKQPWSNGKVGMIGGSYLGFSQWAATKQLHPALKTIIPQASVGIGSMDFPMNNNIYSSYFLRWLNYVMNTKMTDYDDFSNLEKWNSIYKKWYESGKPFNKLDSISGKPNTIFQRWLSHPSHDNYWQKMVPYKKEFSKISIPILTTTGYYDTDQLGALYYFREHYKYNKNANHYLIIGPYDHSGAQGNIKSDLKGYNVDQVANIDLDKICIEWFDYVLKNKKKPEFLKNKINYQVMGTNQWKSTNSIHDFDNNKMKFYLENKDNNYILSKSKLSNKSFSSLKVDYKNRSDADELLKLEYDVIEDTIYNKNNLIFSTDAFEKPFELSGNFSGNLKFSMNKKDCDVLMCLYELMPNGKYFLLSTYLGRASYAKNSKKRNLLTPNKKETVSIYNNEFVSKKIEAGSKLVLTVGINKSPYYQINYGTGKDVSEETIADAREPLEIKWYNDSYIEIPILKE</sequence>
<dbReference type="Pfam" id="PF02129">
    <property type="entry name" value="Peptidase_S15"/>
    <property type="match status" value="1"/>
</dbReference>
<feature type="domain" description="Xaa-Pro dipeptidyl-peptidase C-terminal" evidence="2">
    <location>
        <begin position="504"/>
        <end position="735"/>
    </location>
</feature>
<dbReference type="Gene3D" id="3.40.50.1820">
    <property type="entry name" value="alpha/beta hydrolase"/>
    <property type="match status" value="1"/>
</dbReference>
<protein>
    <submittedName>
        <fullName evidence="3">CocE/NonD family hydrolase</fullName>
    </submittedName>
</protein>
<organism evidence="3 4">
    <name type="scientific">Chryseobacterium edaphi</name>
    <dbReference type="NCBI Taxonomy" id="2976532"/>
    <lineage>
        <taxon>Bacteria</taxon>
        <taxon>Pseudomonadati</taxon>
        <taxon>Bacteroidota</taxon>
        <taxon>Flavobacteriia</taxon>
        <taxon>Flavobacteriales</taxon>
        <taxon>Weeksellaceae</taxon>
        <taxon>Chryseobacterium group</taxon>
        <taxon>Chryseobacterium</taxon>
    </lineage>
</organism>
<gene>
    <name evidence="3" type="ORF">NZ698_09380</name>
</gene>
<dbReference type="GO" id="GO:0016787">
    <property type="term" value="F:hydrolase activity"/>
    <property type="evidence" value="ECO:0007669"/>
    <property type="project" value="UniProtKB-KW"/>
</dbReference>
<dbReference type="RefSeq" id="WP_263002852.1">
    <property type="nucleotide sequence ID" value="NZ_JAOTEM010000002.1"/>
</dbReference>
<dbReference type="NCBIfam" id="TIGR00976">
    <property type="entry name" value="CocE_NonD"/>
    <property type="match status" value="1"/>
</dbReference>
<dbReference type="Gene3D" id="2.60.120.260">
    <property type="entry name" value="Galactose-binding domain-like"/>
    <property type="match status" value="1"/>
</dbReference>
<dbReference type="InterPro" id="IPR013736">
    <property type="entry name" value="Xaa-Pro_dipept_C"/>
</dbReference>
<keyword evidence="1 3" id="KW-0378">Hydrolase</keyword>
<proteinExistence type="predicted"/>
<dbReference type="Pfam" id="PF08530">
    <property type="entry name" value="PepX_C"/>
    <property type="match status" value="1"/>
</dbReference>
<evidence type="ECO:0000256" key="1">
    <source>
        <dbReference type="ARBA" id="ARBA00022801"/>
    </source>
</evidence>
<dbReference type="EMBL" id="JAOTEM010000002">
    <property type="protein sequence ID" value="MCU7617409.1"/>
    <property type="molecule type" value="Genomic_DNA"/>
</dbReference>
<comment type="caution">
    <text evidence="3">The sequence shown here is derived from an EMBL/GenBank/DDBJ whole genome shotgun (WGS) entry which is preliminary data.</text>
</comment>
<name>A0ABT2W5B7_9FLAO</name>
<dbReference type="InterPro" id="IPR029058">
    <property type="entry name" value="AB_hydrolase_fold"/>
</dbReference>
<accession>A0ABT2W5B7</accession>
<keyword evidence="4" id="KW-1185">Reference proteome</keyword>
<evidence type="ECO:0000259" key="2">
    <source>
        <dbReference type="SMART" id="SM00939"/>
    </source>
</evidence>
<dbReference type="Proteomes" id="UP001208649">
    <property type="component" value="Unassembled WGS sequence"/>
</dbReference>